<dbReference type="Gene3D" id="1.10.10.10">
    <property type="entry name" value="Winged helix-like DNA-binding domain superfamily/Winged helix DNA-binding domain"/>
    <property type="match status" value="1"/>
</dbReference>
<dbReference type="InterPro" id="IPR036390">
    <property type="entry name" value="WH_DNA-bd_sf"/>
</dbReference>
<dbReference type="PRINTS" id="PR00039">
    <property type="entry name" value="HTHLYSR"/>
</dbReference>
<accession>A0ABT6A948</accession>
<protein>
    <submittedName>
        <fullName evidence="7">LysR family transcriptional regulator</fullName>
    </submittedName>
</protein>
<proteinExistence type="inferred from homology"/>
<name>A0ABT6A948_9ACTN</name>
<dbReference type="EMBL" id="JARJBB010000010">
    <property type="protein sequence ID" value="MDF3300861.1"/>
    <property type="molecule type" value="Genomic_DNA"/>
</dbReference>
<gene>
    <name evidence="7" type="ORF">P3H78_19985</name>
</gene>
<evidence type="ECO:0000259" key="6">
    <source>
        <dbReference type="PROSITE" id="PS50931"/>
    </source>
</evidence>
<dbReference type="InterPro" id="IPR036388">
    <property type="entry name" value="WH-like_DNA-bd_sf"/>
</dbReference>
<dbReference type="InterPro" id="IPR000847">
    <property type="entry name" value="LysR_HTH_N"/>
</dbReference>
<comment type="similarity">
    <text evidence="1">Belongs to the LysR transcriptional regulatory family.</text>
</comment>
<sequence>MSIELHHLRGFLALADEKHFTRAAKRMNVSQPTLSRNIRRLEELLGRRLLERTTRHVTLTPAGESLYDRLHVLLPQLEAALRPESDEDTSLSSSGGSTSMPSYRFSPFRTRRLSPSTSSIPRTVGTP</sequence>
<evidence type="ECO:0000256" key="1">
    <source>
        <dbReference type="ARBA" id="ARBA00009437"/>
    </source>
</evidence>
<dbReference type="RefSeq" id="WP_276110430.1">
    <property type="nucleotide sequence ID" value="NZ_JARJBB010000010.1"/>
</dbReference>
<organism evidence="7 8">
    <name type="scientific">Streptomyces tropicalis</name>
    <dbReference type="NCBI Taxonomy" id="3034234"/>
    <lineage>
        <taxon>Bacteria</taxon>
        <taxon>Bacillati</taxon>
        <taxon>Actinomycetota</taxon>
        <taxon>Actinomycetes</taxon>
        <taxon>Kitasatosporales</taxon>
        <taxon>Streptomycetaceae</taxon>
        <taxon>Streptomyces</taxon>
    </lineage>
</organism>
<reference evidence="7 8" key="1">
    <citation type="submission" date="2023-03" db="EMBL/GenBank/DDBJ databases">
        <title>Draft genome sequence of Streptomyces sp. K1PA1 isolated from peat swamp forest in Thailand.</title>
        <authorList>
            <person name="Klaysubun C."/>
            <person name="Duangmal K."/>
        </authorList>
    </citation>
    <scope>NUCLEOTIDE SEQUENCE [LARGE SCALE GENOMIC DNA]</scope>
    <source>
        <strain evidence="7 8">K1PA1</strain>
    </source>
</reference>
<comment type="caution">
    <text evidence="7">The sequence shown here is derived from an EMBL/GenBank/DDBJ whole genome shotgun (WGS) entry which is preliminary data.</text>
</comment>
<keyword evidence="8" id="KW-1185">Reference proteome</keyword>
<evidence type="ECO:0000313" key="7">
    <source>
        <dbReference type="EMBL" id="MDF3300861.1"/>
    </source>
</evidence>
<dbReference type="Proteomes" id="UP001221150">
    <property type="component" value="Unassembled WGS sequence"/>
</dbReference>
<dbReference type="PROSITE" id="PS50931">
    <property type="entry name" value="HTH_LYSR"/>
    <property type="match status" value="1"/>
</dbReference>
<keyword evidence="2" id="KW-0805">Transcription regulation</keyword>
<dbReference type="Pfam" id="PF00126">
    <property type="entry name" value="HTH_1"/>
    <property type="match status" value="1"/>
</dbReference>
<keyword evidence="4" id="KW-0804">Transcription</keyword>
<feature type="compositionally biased region" description="Polar residues" evidence="5">
    <location>
        <begin position="113"/>
        <end position="127"/>
    </location>
</feature>
<feature type="region of interest" description="Disordered" evidence="5">
    <location>
        <begin position="81"/>
        <end position="127"/>
    </location>
</feature>
<evidence type="ECO:0000313" key="8">
    <source>
        <dbReference type="Proteomes" id="UP001221150"/>
    </source>
</evidence>
<feature type="compositionally biased region" description="Low complexity" evidence="5">
    <location>
        <begin position="90"/>
        <end position="102"/>
    </location>
</feature>
<evidence type="ECO:0000256" key="5">
    <source>
        <dbReference type="SAM" id="MobiDB-lite"/>
    </source>
</evidence>
<keyword evidence="3" id="KW-0238">DNA-binding</keyword>
<evidence type="ECO:0000256" key="2">
    <source>
        <dbReference type="ARBA" id="ARBA00023015"/>
    </source>
</evidence>
<feature type="domain" description="HTH lysR-type" evidence="6">
    <location>
        <begin position="3"/>
        <end position="60"/>
    </location>
</feature>
<dbReference type="PANTHER" id="PTHR30346:SF28">
    <property type="entry name" value="HTH-TYPE TRANSCRIPTIONAL REGULATOR CYNR"/>
    <property type="match status" value="1"/>
</dbReference>
<dbReference type="SUPFAM" id="SSF46785">
    <property type="entry name" value="Winged helix' DNA-binding domain"/>
    <property type="match status" value="1"/>
</dbReference>
<evidence type="ECO:0000256" key="3">
    <source>
        <dbReference type="ARBA" id="ARBA00023125"/>
    </source>
</evidence>
<dbReference type="PANTHER" id="PTHR30346">
    <property type="entry name" value="TRANSCRIPTIONAL DUAL REGULATOR HCAR-RELATED"/>
    <property type="match status" value="1"/>
</dbReference>
<evidence type="ECO:0000256" key="4">
    <source>
        <dbReference type="ARBA" id="ARBA00023163"/>
    </source>
</evidence>